<protein>
    <submittedName>
        <fullName evidence="5">LD-carboxypeptidase</fullName>
    </submittedName>
</protein>
<dbReference type="Pfam" id="PF17676">
    <property type="entry name" value="Peptidase_S66C"/>
    <property type="match status" value="1"/>
</dbReference>
<proteinExistence type="inferred from homology"/>
<dbReference type="EMBL" id="LR215037">
    <property type="protein sequence ID" value="VEU75533.1"/>
    <property type="molecule type" value="Genomic_DNA"/>
</dbReference>
<keyword evidence="2" id="KW-0378">Hydrolase</keyword>
<dbReference type="Gene3D" id="3.40.50.10740">
    <property type="entry name" value="Class I glutamine amidotransferase-like"/>
    <property type="match status" value="1"/>
</dbReference>
<comment type="similarity">
    <text evidence="1">Belongs to the peptidase S66 family.</text>
</comment>
<keyword evidence="5" id="KW-0121">Carboxypeptidase</keyword>
<dbReference type="SUPFAM" id="SSF52317">
    <property type="entry name" value="Class I glutamine amidotransferase-like"/>
    <property type="match status" value="1"/>
</dbReference>
<dbReference type="InterPro" id="IPR027478">
    <property type="entry name" value="LdcA_N"/>
</dbReference>
<keyword evidence="5" id="KW-0645">Protease</keyword>
<feature type="domain" description="LD-carboxypeptidase C-terminal" evidence="4">
    <location>
        <begin position="214"/>
        <end position="340"/>
    </location>
</feature>
<dbReference type="InterPro" id="IPR027461">
    <property type="entry name" value="Carboxypeptidase_A_C_sf"/>
</dbReference>
<dbReference type="PANTHER" id="PTHR30237">
    <property type="entry name" value="MURAMOYLTETRAPEPTIDE CARBOXYPEPTIDASE"/>
    <property type="match status" value="1"/>
</dbReference>
<dbReference type="PANTHER" id="PTHR30237:SF4">
    <property type="entry name" value="LD-CARBOXYPEPTIDASE C-TERMINAL DOMAIN-CONTAINING PROTEIN"/>
    <property type="match status" value="1"/>
</dbReference>
<dbReference type="Gene3D" id="3.50.30.60">
    <property type="entry name" value="LD-carboxypeptidase A C-terminal domain-like"/>
    <property type="match status" value="1"/>
</dbReference>
<dbReference type="SUPFAM" id="SSF141986">
    <property type="entry name" value="LD-carboxypeptidase A C-terminal domain-like"/>
    <property type="match status" value="1"/>
</dbReference>
<dbReference type="GO" id="GO:0004180">
    <property type="term" value="F:carboxypeptidase activity"/>
    <property type="evidence" value="ECO:0007669"/>
    <property type="project" value="UniProtKB-KW"/>
</dbReference>
<dbReference type="InterPro" id="IPR003507">
    <property type="entry name" value="S66_fam"/>
</dbReference>
<feature type="domain" description="LD-carboxypeptidase N-terminal" evidence="3">
    <location>
        <begin position="15"/>
        <end position="140"/>
    </location>
</feature>
<keyword evidence="6" id="KW-1185">Reference proteome</keyword>
<organism evidence="5 6">
    <name type="scientific">Mycoplasmopsis maculosa</name>
    <dbReference type="NCBI Taxonomy" id="114885"/>
    <lineage>
        <taxon>Bacteria</taxon>
        <taxon>Bacillati</taxon>
        <taxon>Mycoplasmatota</taxon>
        <taxon>Mycoplasmoidales</taxon>
        <taxon>Metamycoplasmataceae</taxon>
        <taxon>Mycoplasmopsis</taxon>
    </lineage>
</organism>
<evidence type="ECO:0000256" key="2">
    <source>
        <dbReference type="ARBA" id="ARBA00022801"/>
    </source>
</evidence>
<dbReference type="Pfam" id="PF02016">
    <property type="entry name" value="Peptidase_S66"/>
    <property type="match status" value="1"/>
</dbReference>
<dbReference type="InterPro" id="IPR040449">
    <property type="entry name" value="Peptidase_S66_N"/>
</dbReference>
<dbReference type="Proteomes" id="UP000290243">
    <property type="component" value="Chromosome"/>
</dbReference>
<dbReference type="InterPro" id="IPR029062">
    <property type="entry name" value="Class_I_gatase-like"/>
</dbReference>
<evidence type="ECO:0000259" key="3">
    <source>
        <dbReference type="Pfam" id="PF02016"/>
    </source>
</evidence>
<accession>A0A449B4J9</accession>
<name>A0A449B4J9_9BACT</name>
<evidence type="ECO:0000256" key="1">
    <source>
        <dbReference type="ARBA" id="ARBA00010233"/>
    </source>
</evidence>
<evidence type="ECO:0000313" key="5">
    <source>
        <dbReference type="EMBL" id="VEU75533.1"/>
    </source>
</evidence>
<evidence type="ECO:0000313" key="6">
    <source>
        <dbReference type="Proteomes" id="UP000290243"/>
    </source>
</evidence>
<dbReference type="CDD" id="cd07062">
    <property type="entry name" value="Peptidase_S66_mccF_like"/>
    <property type="match status" value="1"/>
</dbReference>
<sequence>MFMKKIWKLKNNDSVSIISLSSGVLGESFCEHQVKIGTKRLEDFSLKVKFTPNALKGLKYINENPDKRANDLIWAIKNNEIRLILCAIGGNDTYRTIPYLLDNDYNKKIISSMNKIFLGYSDTTINHLMFNNLNVPTFYGQAFLTDLAELDFEMLNYSKTAFKFLFSENKITYKPSEFWYEERKQFGIEELNTSRKIHKEEYGYISLQGKEKFQGILIGGCLESIADLFIDENKKDINKKYNLFTQNCNFKGKVLLLETSELKLEPIKIKTMLEFIEKTNCFNELEGVLIGKPQNEAFFDEYKEIFSSFFKKFPNLSVVYNLNVGHSYPKMILQLLGKIEIDVKKQEITTYKA</sequence>
<dbReference type="KEGG" id="mmau:NCTC10168_00455"/>
<evidence type="ECO:0000259" key="4">
    <source>
        <dbReference type="Pfam" id="PF17676"/>
    </source>
</evidence>
<dbReference type="AlphaFoldDB" id="A0A449B4J9"/>
<gene>
    <name evidence="5" type="ORF">NCTC10168_00455</name>
</gene>
<dbReference type="InterPro" id="IPR040921">
    <property type="entry name" value="Peptidase_S66C"/>
</dbReference>
<reference evidence="5 6" key="1">
    <citation type="submission" date="2019-01" db="EMBL/GenBank/DDBJ databases">
        <authorList>
            <consortium name="Pathogen Informatics"/>
        </authorList>
    </citation>
    <scope>NUCLEOTIDE SEQUENCE [LARGE SCALE GENOMIC DNA]</scope>
    <source>
        <strain evidence="5 6">NCTC10168</strain>
    </source>
</reference>